<dbReference type="SUPFAM" id="SSF143081">
    <property type="entry name" value="BB1717-like"/>
    <property type="match status" value="1"/>
</dbReference>
<organism evidence="9 10">
    <name type="scientific">Actinoallomurus spadix</name>
    <dbReference type="NCBI Taxonomy" id="79912"/>
    <lineage>
        <taxon>Bacteria</taxon>
        <taxon>Bacillati</taxon>
        <taxon>Actinomycetota</taxon>
        <taxon>Actinomycetes</taxon>
        <taxon>Streptosporangiales</taxon>
        <taxon>Thermomonosporaceae</taxon>
        <taxon>Actinoallomurus</taxon>
    </lineage>
</organism>
<evidence type="ECO:0000256" key="1">
    <source>
        <dbReference type="ARBA" id="ARBA00008136"/>
    </source>
</evidence>
<evidence type="ECO:0000256" key="4">
    <source>
        <dbReference type="ARBA" id="ARBA00022801"/>
    </source>
</evidence>
<dbReference type="InterPro" id="IPR003738">
    <property type="entry name" value="SRAP"/>
</dbReference>
<name>A0ABP3FY14_9ACTN</name>
<dbReference type="RefSeq" id="WP_252809373.1">
    <property type="nucleotide sequence ID" value="NZ_BAAABM010000010.1"/>
</dbReference>
<accession>A0ABP3FY14</accession>
<gene>
    <name evidence="9" type="ORF">GCM10010151_17990</name>
</gene>
<evidence type="ECO:0000313" key="9">
    <source>
        <dbReference type="EMBL" id="GAA0328494.1"/>
    </source>
</evidence>
<dbReference type="Proteomes" id="UP001501822">
    <property type="component" value="Unassembled WGS sequence"/>
</dbReference>
<dbReference type="PANTHER" id="PTHR13604:SF0">
    <property type="entry name" value="ABASIC SITE PROCESSING PROTEIN HMCES"/>
    <property type="match status" value="1"/>
</dbReference>
<dbReference type="Gene3D" id="3.90.1680.10">
    <property type="entry name" value="SOS response associated peptidase-like"/>
    <property type="match status" value="1"/>
</dbReference>
<protein>
    <recommendedName>
        <fullName evidence="8">Abasic site processing protein</fullName>
        <ecNumber evidence="8">3.4.-.-</ecNumber>
    </recommendedName>
</protein>
<evidence type="ECO:0000313" key="10">
    <source>
        <dbReference type="Proteomes" id="UP001501822"/>
    </source>
</evidence>
<sequence length="240" mass="27013">MCGRYSTARGRQEIIDAFDVERDTADALEPDYNVAPTKPVPLILTRDVRELHVARWGLVPSWAKDPAIGSRMINARVETVHEKPAFRRAFARRRCLLPADGYYEWYTREEGGKQPFFIRPSDGSMLAMAGLYELWRPEKDAPEEEWLLTCTVITTQASDDVGRIHDRMPMLVEPERFGAWLDPELTAPDEVRSLLVPAAAGRLEAYPVSTAVNKVRNNGPELVKPLSDMGISTGETPTLF</sequence>
<dbReference type="EC" id="3.4.-.-" evidence="8"/>
<evidence type="ECO:0000256" key="2">
    <source>
        <dbReference type="ARBA" id="ARBA00022670"/>
    </source>
</evidence>
<evidence type="ECO:0000256" key="5">
    <source>
        <dbReference type="ARBA" id="ARBA00023124"/>
    </source>
</evidence>
<dbReference type="EMBL" id="BAAABM010000010">
    <property type="protein sequence ID" value="GAA0328494.1"/>
    <property type="molecule type" value="Genomic_DNA"/>
</dbReference>
<comment type="caution">
    <text evidence="9">The sequence shown here is derived from an EMBL/GenBank/DDBJ whole genome shotgun (WGS) entry which is preliminary data.</text>
</comment>
<dbReference type="InterPro" id="IPR036590">
    <property type="entry name" value="SRAP-like"/>
</dbReference>
<keyword evidence="2 8" id="KW-0645">Protease</keyword>
<keyword evidence="7" id="KW-0456">Lyase</keyword>
<keyword evidence="4 8" id="KW-0378">Hydrolase</keyword>
<reference evidence="10" key="1">
    <citation type="journal article" date="2019" name="Int. J. Syst. Evol. Microbiol.">
        <title>The Global Catalogue of Microorganisms (GCM) 10K type strain sequencing project: providing services to taxonomists for standard genome sequencing and annotation.</title>
        <authorList>
            <consortium name="The Broad Institute Genomics Platform"/>
            <consortium name="The Broad Institute Genome Sequencing Center for Infectious Disease"/>
            <person name="Wu L."/>
            <person name="Ma J."/>
        </authorList>
    </citation>
    <scope>NUCLEOTIDE SEQUENCE [LARGE SCALE GENOMIC DNA]</scope>
    <source>
        <strain evidence="10">JCM 3146</strain>
    </source>
</reference>
<evidence type="ECO:0000256" key="7">
    <source>
        <dbReference type="ARBA" id="ARBA00023239"/>
    </source>
</evidence>
<keyword evidence="6" id="KW-0238">DNA-binding</keyword>
<evidence type="ECO:0000256" key="8">
    <source>
        <dbReference type="RuleBase" id="RU364100"/>
    </source>
</evidence>
<evidence type="ECO:0000256" key="3">
    <source>
        <dbReference type="ARBA" id="ARBA00022763"/>
    </source>
</evidence>
<dbReference type="Pfam" id="PF02586">
    <property type="entry name" value="SRAP"/>
    <property type="match status" value="1"/>
</dbReference>
<keyword evidence="5" id="KW-0190">Covalent protein-DNA linkage</keyword>
<dbReference type="PANTHER" id="PTHR13604">
    <property type="entry name" value="DC12-RELATED"/>
    <property type="match status" value="1"/>
</dbReference>
<comment type="similarity">
    <text evidence="1 8">Belongs to the SOS response-associated peptidase family.</text>
</comment>
<keyword evidence="3" id="KW-0227">DNA damage</keyword>
<evidence type="ECO:0000256" key="6">
    <source>
        <dbReference type="ARBA" id="ARBA00023125"/>
    </source>
</evidence>
<proteinExistence type="inferred from homology"/>
<keyword evidence="10" id="KW-1185">Reference proteome</keyword>